<gene>
    <name evidence="11" type="ORF">DACRYDRAFT_86103</name>
</gene>
<feature type="signal peptide" evidence="10">
    <location>
        <begin position="1"/>
        <end position="23"/>
    </location>
</feature>
<dbReference type="AlphaFoldDB" id="M5G827"/>
<feature type="chain" id="PRO_5005140973" description="Carboxylic ester hydrolase" evidence="10">
    <location>
        <begin position="24"/>
        <end position="544"/>
    </location>
</feature>
<dbReference type="GO" id="GO:0046872">
    <property type="term" value="F:metal ion binding"/>
    <property type="evidence" value="ECO:0007669"/>
    <property type="project" value="UniProtKB-KW"/>
</dbReference>
<dbReference type="SUPFAM" id="SSF53474">
    <property type="entry name" value="alpha/beta-Hydrolases"/>
    <property type="match status" value="1"/>
</dbReference>
<evidence type="ECO:0000256" key="3">
    <source>
        <dbReference type="ARBA" id="ARBA00022651"/>
    </source>
</evidence>
<evidence type="ECO:0000256" key="2">
    <source>
        <dbReference type="ARBA" id="ARBA00022487"/>
    </source>
</evidence>
<evidence type="ECO:0000313" key="11">
    <source>
        <dbReference type="EMBL" id="EJU06366.1"/>
    </source>
</evidence>
<evidence type="ECO:0000256" key="5">
    <source>
        <dbReference type="ARBA" id="ARBA00022729"/>
    </source>
</evidence>
<evidence type="ECO:0000256" key="9">
    <source>
        <dbReference type="ARBA" id="ARBA00034075"/>
    </source>
</evidence>
<dbReference type="RefSeq" id="XP_040633260.1">
    <property type="nucleotide sequence ID" value="XM_040776761.1"/>
</dbReference>
<dbReference type="PANTHER" id="PTHR33938:SF15">
    <property type="entry name" value="FERULOYL ESTERASE B-RELATED"/>
    <property type="match status" value="1"/>
</dbReference>
<dbReference type="Pfam" id="PF07519">
    <property type="entry name" value="Tannase"/>
    <property type="match status" value="1"/>
</dbReference>
<dbReference type="GO" id="GO:0030600">
    <property type="term" value="F:feruloyl esterase activity"/>
    <property type="evidence" value="ECO:0007669"/>
    <property type="project" value="UniProtKB-EC"/>
</dbReference>
<dbReference type="HOGENOM" id="CLU_014819_1_1_1"/>
<dbReference type="InterPro" id="IPR029058">
    <property type="entry name" value="AB_hydrolase_fold"/>
</dbReference>
<evidence type="ECO:0000256" key="7">
    <source>
        <dbReference type="ARBA" id="ARBA00022837"/>
    </source>
</evidence>
<keyword evidence="5 10" id="KW-0732">Signal</keyword>
<sequence length="544" mass="58765">MGLVRILGLALVSALIQLDRVAAWEAQCASFTLPSSVGNSATLIAASYYPAGALVNVTSSGGAVTSNSLPAFCRVQLLVNTGTRNMTNTEVWLPDAWDGRFLAVGNGGWSGGMVYSDLAYSGLVNGHASMSTDGGHTSSSLDGTWGLNNPEAIVDYAYLSVHISVVVAKEVVSAYYGATAGFKSYWLGCSTGGRQGDLHEGNRLMSVQRYPDDFDGVVVGSPANWISHLQAWSIHFNLLVSPQNSTSWISAATWALIHQEVLNQCDALDGVIDGLLNDPRRCFFRPETLACRPGQDATTCLSAAQINAVRLVFSDYYETSQTYIFGRLEPGGELAYETGLLGANPVEINTDYFKDMVVNDSNWDYTTLNYSTIQLADQIDTYRLDAVNPDIQTYVAAPHNGKVIHYVSWADQLISPGNSLYYYEQMTAFMNLNTNLNVDDYYRLFTVPGMQHCAGGDGPNGFGGEGQSAAGMPPLQPDALHDVLRGMIAWVEQGAAPNYFIATKYVNNTASGGVQMTRPLCKFPTEIVYNGYGDTNNAGSFYCA</sequence>
<accession>M5G827</accession>
<organism evidence="11 12">
    <name type="scientific">Dacryopinax primogenitus (strain DJM 731)</name>
    <name type="common">Brown rot fungus</name>
    <dbReference type="NCBI Taxonomy" id="1858805"/>
    <lineage>
        <taxon>Eukaryota</taxon>
        <taxon>Fungi</taxon>
        <taxon>Dikarya</taxon>
        <taxon>Basidiomycota</taxon>
        <taxon>Agaricomycotina</taxon>
        <taxon>Dacrymycetes</taxon>
        <taxon>Dacrymycetales</taxon>
        <taxon>Dacrymycetaceae</taxon>
        <taxon>Dacryopinax</taxon>
    </lineage>
</organism>
<keyword evidence="6 10" id="KW-0378">Hydrolase</keyword>
<keyword evidence="2" id="KW-0719">Serine esterase</keyword>
<dbReference type="EC" id="3.1.1.-" evidence="10"/>
<proteinExistence type="inferred from homology"/>
<evidence type="ECO:0000256" key="1">
    <source>
        <dbReference type="ARBA" id="ARBA00006249"/>
    </source>
</evidence>
<dbReference type="OMA" id="PLCFYPQ"/>
<evidence type="ECO:0000256" key="6">
    <source>
        <dbReference type="ARBA" id="ARBA00022801"/>
    </source>
</evidence>
<dbReference type="InterPro" id="IPR011118">
    <property type="entry name" value="Tannase/feruloyl_esterase"/>
</dbReference>
<evidence type="ECO:0000313" key="12">
    <source>
        <dbReference type="Proteomes" id="UP000030653"/>
    </source>
</evidence>
<keyword evidence="3" id="KW-0858">Xylan degradation</keyword>
<dbReference type="GeneID" id="63691823"/>
<dbReference type="Proteomes" id="UP000030653">
    <property type="component" value="Unassembled WGS sequence"/>
</dbReference>
<keyword evidence="3" id="KW-0119">Carbohydrate metabolism</keyword>
<keyword evidence="12" id="KW-1185">Reference proteome</keyword>
<dbReference type="OrthoDB" id="3039123at2759"/>
<keyword evidence="4" id="KW-0479">Metal-binding</keyword>
<reference evidence="11 12" key="1">
    <citation type="journal article" date="2012" name="Science">
        <title>The Paleozoic origin of enzymatic lignin decomposition reconstructed from 31 fungal genomes.</title>
        <authorList>
            <person name="Floudas D."/>
            <person name="Binder M."/>
            <person name="Riley R."/>
            <person name="Barry K."/>
            <person name="Blanchette R.A."/>
            <person name="Henrissat B."/>
            <person name="Martinez A.T."/>
            <person name="Otillar R."/>
            <person name="Spatafora J.W."/>
            <person name="Yadav J.S."/>
            <person name="Aerts A."/>
            <person name="Benoit I."/>
            <person name="Boyd A."/>
            <person name="Carlson A."/>
            <person name="Copeland A."/>
            <person name="Coutinho P.M."/>
            <person name="de Vries R.P."/>
            <person name="Ferreira P."/>
            <person name="Findley K."/>
            <person name="Foster B."/>
            <person name="Gaskell J."/>
            <person name="Glotzer D."/>
            <person name="Gorecki P."/>
            <person name="Heitman J."/>
            <person name="Hesse C."/>
            <person name="Hori C."/>
            <person name="Igarashi K."/>
            <person name="Jurgens J.A."/>
            <person name="Kallen N."/>
            <person name="Kersten P."/>
            <person name="Kohler A."/>
            <person name="Kuees U."/>
            <person name="Kumar T.K.A."/>
            <person name="Kuo A."/>
            <person name="LaButti K."/>
            <person name="Larrondo L.F."/>
            <person name="Lindquist E."/>
            <person name="Ling A."/>
            <person name="Lombard V."/>
            <person name="Lucas S."/>
            <person name="Lundell T."/>
            <person name="Martin R."/>
            <person name="McLaughlin D.J."/>
            <person name="Morgenstern I."/>
            <person name="Morin E."/>
            <person name="Murat C."/>
            <person name="Nagy L.G."/>
            <person name="Nolan M."/>
            <person name="Ohm R.A."/>
            <person name="Patyshakuliyeva A."/>
            <person name="Rokas A."/>
            <person name="Ruiz-Duenas F.J."/>
            <person name="Sabat G."/>
            <person name="Salamov A."/>
            <person name="Samejima M."/>
            <person name="Schmutz J."/>
            <person name="Slot J.C."/>
            <person name="St John F."/>
            <person name="Stenlid J."/>
            <person name="Sun H."/>
            <person name="Sun S."/>
            <person name="Syed K."/>
            <person name="Tsang A."/>
            <person name="Wiebenga A."/>
            <person name="Young D."/>
            <person name="Pisabarro A."/>
            <person name="Eastwood D.C."/>
            <person name="Martin F."/>
            <person name="Cullen D."/>
            <person name="Grigoriev I.V."/>
            <person name="Hibbett D.S."/>
        </authorList>
    </citation>
    <scope>NUCLEOTIDE SEQUENCE [LARGE SCALE GENOMIC DNA]</scope>
    <source>
        <strain evidence="11 12">DJM-731 SS1</strain>
    </source>
</reference>
<evidence type="ECO:0000256" key="8">
    <source>
        <dbReference type="ARBA" id="ARBA00023157"/>
    </source>
</evidence>
<dbReference type="STRING" id="1858805.M5G827"/>
<dbReference type="GO" id="GO:0045493">
    <property type="term" value="P:xylan catabolic process"/>
    <property type="evidence" value="ECO:0007669"/>
    <property type="project" value="UniProtKB-KW"/>
</dbReference>
<comment type="catalytic activity">
    <reaction evidence="9">
        <text>feruloyl-polysaccharide + H2O = ferulate + polysaccharide.</text>
        <dbReference type="EC" id="3.1.1.73"/>
    </reaction>
</comment>
<comment type="similarity">
    <text evidence="1 10">Belongs to the tannase family.</text>
</comment>
<evidence type="ECO:0000256" key="10">
    <source>
        <dbReference type="RuleBase" id="RU361238"/>
    </source>
</evidence>
<evidence type="ECO:0000256" key="4">
    <source>
        <dbReference type="ARBA" id="ARBA00022723"/>
    </source>
</evidence>
<dbReference type="PANTHER" id="PTHR33938">
    <property type="entry name" value="FERULOYL ESTERASE B-RELATED"/>
    <property type="match status" value="1"/>
</dbReference>
<name>M5G827_DACPD</name>
<keyword evidence="3" id="KW-0624">Polysaccharide degradation</keyword>
<keyword evidence="8" id="KW-1015">Disulfide bond</keyword>
<protein>
    <recommendedName>
        <fullName evidence="10">Carboxylic ester hydrolase</fullName>
        <ecNumber evidence="10">3.1.1.-</ecNumber>
    </recommendedName>
</protein>
<dbReference type="EMBL" id="JH795855">
    <property type="protein sequence ID" value="EJU06366.1"/>
    <property type="molecule type" value="Genomic_DNA"/>
</dbReference>
<keyword evidence="7" id="KW-0106">Calcium</keyword>